<evidence type="ECO:0000313" key="1">
    <source>
        <dbReference type="EMBL" id="PCS24286.1"/>
    </source>
</evidence>
<dbReference type="EMBL" id="NBYY01000001">
    <property type="protein sequence ID" value="PCS24286.1"/>
    <property type="molecule type" value="Genomic_DNA"/>
</dbReference>
<evidence type="ECO:0000313" key="2">
    <source>
        <dbReference type="Proteomes" id="UP000219020"/>
    </source>
</evidence>
<reference evidence="2" key="1">
    <citation type="submission" date="2017-04" db="EMBL/GenBank/DDBJ databases">
        <title>Genome evolution of the luminous symbionts of deep sea anglerfish.</title>
        <authorList>
            <person name="Hendry T.A."/>
        </authorList>
    </citation>
    <scope>NUCLEOTIDE SEQUENCE [LARGE SCALE GENOMIC DNA]</scope>
</reference>
<dbReference type="Proteomes" id="UP000219020">
    <property type="component" value="Unassembled WGS sequence"/>
</dbReference>
<dbReference type="AlphaFoldDB" id="A0A2A5T831"/>
<protein>
    <submittedName>
        <fullName evidence="1">Mobile element protein</fullName>
    </submittedName>
</protein>
<organism evidence="1 2">
    <name type="scientific">Candidatus Enterovibrio escicola</name>
    <dbReference type="NCBI Taxonomy" id="1927127"/>
    <lineage>
        <taxon>Bacteria</taxon>
        <taxon>Pseudomonadati</taxon>
        <taxon>Pseudomonadota</taxon>
        <taxon>Gammaproteobacteria</taxon>
        <taxon>Vibrionales</taxon>
        <taxon>Vibrionaceae</taxon>
        <taxon>Enterovibrio</taxon>
    </lineage>
</organism>
<sequence length="37" mass="4184">MLNRGAISHVVVDATGLKVYDEGEWKTRKHGKENQCI</sequence>
<gene>
    <name evidence="1" type="ORF">BTN49_0006</name>
</gene>
<name>A0A2A5T831_9GAMM</name>
<accession>A0A2A5T831</accession>
<keyword evidence="2" id="KW-1185">Reference proteome</keyword>
<comment type="caution">
    <text evidence="1">The sequence shown here is derived from an EMBL/GenBank/DDBJ whole genome shotgun (WGS) entry which is preliminary data.</text>
</comment>
<proteinExistence type="predicted"/>